<dbReference type="EMBL" id="QGDL01000005">
    <property type="protein sequence ID" value="PWJ29733.1"/>
    <property type="molecule type" value="Genomic_DNA"/>
</dbReference>
<evidence type="ECO:0000313" key="1">
    <source>
        <dbReference type="EMBL" id="PWJ29733.1"/>
    </source>
</evidence>
<comment type="caution">
    <text evidence="1">The sequence shown here is derived from an EMBL/GenBank/DDBJ whole genome shotgun (WGS) entry which is preliminary data.</text>
</comment>
<gene>
    <name evidence="1" type="ORF">A8806_10533</name>
</gene>
<dbReference type="Proteomes" id="UP000245845">
    <property type="component" value="Unassembled WGS sequence"/>
</dbReference>
<sequence length="183" mass="21424">MFYDGVEVAGIKMSVAGIESLGISSKQVLLKSIKYLRSDFEKFQEAGYLKKAMWHIYAYMELGHPFCDVEEEFHIILDYLHLNKKDVFPDEKWLYKAMPLNKSVIRNILGKWSPNLHSMKIADAVQDIMKNITEKREGVYTYYSGKVLAQEGDKTLWDKTFKLYIQSDEAILYDVNSKKYYTF</sequence>
<keyword evidence="2" id="KW-1185">Reference proteome</keyword>
<evidence type="ECO:0000313" key="2">
    <source>
        <dbReference type="Proteomes" id="UP000245845"/>
    </source>
</evidence>
<reference evidence="1 2" key="1">
    <citation type="submission" date="2018-05" db="EMBL/GenBank/DDBJ databases">
        <title>The Hungate 1000. A catalogue of reference genomes from the rumen microbiome.</title>
        <authorList>
            <person name="Kelly W."/>
        </authorList>
    </citation>
    <scope>NUCLEOTIDE SEQUENCE [LARGE SCALE GENOMIC DNA]</scope>
    <source>
        <strain evidence="1 2">NLAE-zl-C242</strain>
    </source>
</reference>
<protein>
    <submittedName>
        <fullName evidence="1">Uncharacterized protein</fullName>
    </submittedName>
</protein>
<organism evidence="1 2">
    <name type="scientific">Faecalicatena orotica</name>
    <dbReference type="NCBI Taxonomy" id="1544"/>
    <lineage>
        <taxon>Bacteria</taxon>
        <taxon>Bacillati</taxon>
        <taxon>Bacillota</taxon>
        <taxon>Clostridia</taxon>
        <taxon>Lachnospirales</taxon>
        <taxon>Lachnospiraceae</taxon>
        <taxon>Faecalicatena</taxon>
    </lineage>
</organism>
<proteinExistence type="predicted"/>
<dbReference type="AlphaFoldDB" id="A0A2Y9C512"/>
<dbReference type="OrthoDB" id="2066092at2"/>
<dbReference type="RefSeq" id="WP_109730883.1">
    <property type="nucleotide sequence ID" value="NZ_BAAACK010000018.1"/>
</dbReference>
<accession>A0A2Y9C512</accession>
<name>A0A2Y9C512_9FIRM</name>